<dbReference type="Proteomes" id="UP001457282">
    <property type="component" value="Unassembled WGS sequence"/>
</dbReference>
<keyword evidence="1" id="KW-0175">Coiled coil</keyword>
<evidence type="ECO:0000313" key="2">
    <source>
        <dbReference type="EMBL" id="KAK9920588.1"/>
    </source>
</evidence>
<keyword evidence="3" id="KW-1185">Reference proteome</keyword>
<comment type="caution">
    <text evidence="2">The sequence shown here is derived from an EMBL/GenBank/DDBJ whole genome shotgun (WGS) entry which is preliminary data.</text>
</comment>
<dbReference type="AlphaFoldDB" id="A0AAW1W7L7"/>
<evidence type="ECO:0000313" key="3">
    <source>
        <dbReference type="Proteomes" id="UP001457282"/>
    </source>
</evidence>
<protein>
    <submittedName>
        <fullName evidence="2">Uncharacterized protein</fullName>
    </submittedName>
</protein>
<gene>
    <name evidence="2" type="ORF">M0R45_029140</name>
</gene>
<feature type="coiled-coil region" evidence="1">
    <location>
        <begin position="94"/>
        <end position="121"/>
    </location>
</feature>
<accession>A0AAW1W7L7</accession>
<sequence>MALFSSMFRRPPHSSELVSLAVRTVGSARAFDGGISKIPSNCHGEHQLHFPSNRYGYDGHHHNTYPSPLLSLKPIRASTSGPHERLLKLSTAKLGAAQNLLKGVESEIETLQKNLDEFHAVEGSDEFPFEIINPDFQPELKREVGDEIIQVAVPENCISTDHSTVIASILNGNM</sequence>
<organism evidence="2 3">
    <name type="scientific">Rubus argutus</name>
    <name type="common">Southern blackberry</name>
    <dbReference type="NCBI Taxonomy" id="59490"/>
    <lineage>
        <taxon>Eukaryota</taxon>
        <taxon>Viridiplantae</taxon>
        <taxon>Streptophyta</taxon>
        <taxon>Embryophyta</taxon>
        <taxon>Tracheophyta</taxon>
        <taxon>Spermatophyta</taxon>
        <taxon>Magnoliopsida</taxon>
        <taxon>eudicotyledons</taxon>
        <taxon>Gunneridae</taxon>
        <taxon>Pentapetalae</taxon>
        <taxon>rosids</taxon>
        <taxon>fabids</taxon>
        <taxon>Rosales</taxon>
        <taxon>Rosaceae</taxon>
        <taxon>Rosoideae</taxon>
        <taxon>Rosoideae incertae sedis</taxon>
        <taxon>Rubus</taxon>
    </lineage>
</organism>
<evidence type="ECO:0000256" key="1">
    <source>
        <dbReference type="SAM" id="Coils"/>
    </source>
</evidence>
<dbReference type="EMBL" id="JBEDUW010000006">
    <property type="protein sequence ID" value="KAK9920588.1"/>
    <property type="molecule type" value="Genomic_DNA"/>
</dbReference>
<name>A0AAW1W7L7_RUBAR</name>
<reference evidence="2 3" key="1">
    <citation type="journal article" date="2023" name="G3 (Bethesda)">
        <title>A chromosome-length genome assembly and annotation of blackberry (Rubus argutus, cv. 'Hillquist').</title>
        <authorList>
            <person name="Bruna T."/>
            <person name="Aryal R."/>
            <person name="Dudchenko O."/>
            <person name="Sargent D.J."/>
            <person name="Mead D."/>
            <person name="Buti M."/>
            <person name="Cavallini A."/>
            <person name="Hytonen T."/>
            <person name="Andres J."/>
            <person name="Pham M."/>
            <person name="Weisz D."/>
            <person name="Mascagni F."/>
            <person name="Usai G."/>
            <person name="Natali L."/>
            <person name="Bassil N."/>
            <person name="Fernandez G.E."/>
            <person name="Lomsadze A."/>
            <person name="Armour M."/>
            <person name="Olukolu B."/>
            <person name="Poorten T."/>
            <person name="Britton C."/>
            <person name="Davik J."/>
            <person name="Ashrafi H."/>
            <person name="Aiden E.L."/>
            <person name="Borodovsky M."/>
            <person name="Worthington M."/>
        </authorList>
    </citation>
    <scope>NUCLEOTIDE SEQUENCE [LARGE SCALE GENOMIC DNA]</scope>
    <source>
        <strain evidence="2">PI 553951</strain>
    </source>
</reference>
<proteinExistence type="predicted"/>